<feature type="domain" description="Type I restriction modification DNA specificity" evidence="4">
    <location>
        <begin position="109"/>
        <end position="284"/>
    </location>
</feature>
<dbReference type="GO" id="GO:0016787">
    <property type="term" value="F:hydrolase activity"/>
    <property type="evidence" value="ECO:0007669"/>
    <property type="project" value="UniProtKB-KW"/>
</dbReference>
<keyword evidence="5" id="KW-0255">Endonuclease</keyword>
<evidence type="ECO:0000256" key="2">
    <source>
        <dbReference type="ARBA" id="ARBA00022747"/>
    </source>
</evidence>
<keyword evidence="5" id="KW-0540">Nuclease</keyword>
<proteinExistence type="inferred from homology"/>
<evidence type="ECO:0000313" key="6">
    <source>
        <dbReference type="Proteomes" id="UP001273505"/>
    </source>
</evidence>
<sequence>MSRSESNNAQTLITEHLDLWSSAITARNTTGRGSNKKIELYGVKKLRELILELAVRGKLVPQDPNDEPASELLSRVEVKKLQLVKRGIIKKQKNLTELGIYADLPYDLPVGWIWCRLGVVGYTQTGGTPKKADSHYYGNDCPFIKPGDILDGEITSYDSDGLSSEGALALGRLAPAGSVLMVCIGSIGKCALVDRQVSFNQQINSITPYLEIGPYLRRYLQSESFQSEAWSGSSSTTLAILNKGKWEQIPVAIPPEQEQHRIVAKVDELMALCDQLENQTEQSLDAHATLADTLLDALTQAQSHTELMGNWARLEQNWDILFPSTIAGLRAIDKLKQTILQLAVMGKLVPQDPTDEPASELLKRIFAEKEQLVKDKKIKKQKPLPPITDEEKPFELPEGWEWCRFGMLGYDLGGGTPTKSNGDYWNGTIPWVSPKDMKVDKIISAQDSITELAIEDSTVKLIPVGSLLMVVRGMILAHSFPVAITEVPVVINQDMKALVFSELDKDFMLLMVKGIKNELVSLVERSSHGTCKLVSNTLWLQFVAIPPKDEQKRIVAKVEELTSVCDQLKELVENSVQTRNHLTDALVRQVLN</sequence>
<dbReference type="SUPFAM" id="SSF116734">
    <property type="entry name" value="DNA methylase specificity domain"/>
    <property type="match status" value="2"/>
</dbReference>
<protein>
    <submittedName>
        <fullName evidence="5">Restriction endonuclease subunit S</fullName>
        <ecNumber evidence="5">3.1.21.-</ecNumber>
    </submittedName>
</protein>
<dbReference type="EMBL" id="JAXAFO010000006">
    <property type="protein sequence ID" value="MDX6848671.1"/>
    <property type="molecule type" value="Genomic_DNA"/>
</dbReference>
<dbReference type="Proteomes" id="UP001273505">
    <property type="component" value="Unassembled WGS sequence"/>
</dbReference>
<keyword evidence="6" id="KW-1185">Reference proteome</keyword>
<organism evidence="5 6">
    <name type="scientific">Gilvimarinus gilvus</name>
    <dbReference type="NCBI Taxonomy" id="3058038"/>
    <lineage>
        <taxon>Bacteria</taxon>
        <taxon>Pseudomonadati</taxon>
        <taxon>Pseudomonadota</taxon>
        <taxon>Gammaproteobacteria</taxon>
        <taxon>Cellvibrionales</taxon>
        <taxon>Cellvibrionaceae</taxon>
        <taxon>Gilvimarinus</taxon>
    </lineage>
</organism>
<dbReference type="PANTHER" id="PTHR43140:SF1">
    <property type="entry name" value="TYPE I RESTRICTION ENZYME ECOKI SPECIFICITY SUBUNIT"/>
    <property type="match status" value="1"/>
</dbReference>
<keyword evidence="5" id="KW-0378">Hydrolase</keyword>
<dbReference type="InterPro" id="IPR044946">
    <property type="entry name" value="Restrct_endonuc_typeI_TRD_sf"/>
</dbReference>
<evidence type="ECO:0000256" key="1">
    <source>
        <dbReference type="ARBA" id="ARBA00010923"/>
    </source>
</evidence>
<dbReference type="Gene3D" id="3.90.220.20">
    <property type="entry name" value="DNA methylase specificity domains"/>
    <property type="match status" value="2"/>
</dbReference>
<dbReference type="InterPro" id="IPR000055">
    <property type="entry name" value="Restrct_endonuc_typeI_TRD"/>
</dbReference>
<gene>
    <name evidence="5" type="ORF">SCD92_04820</name>
</gene>
<keyword evidence="3" id="KW-0238">DNA-binding</keyword>
<dbReference type="CDD" id="cd17293">
    <property type="entry name" value="RMtype1_S_Ppo21ORF8840P_TRD1-CR1_like"/>
    <property type="match status" value="1"/>
</dbReference>
<dbReference type="InterPro" id="IPR051212">
    <property type="entry name" value="Type-I_RE_S_subunit"/>
</dbReference>
<reference evidence="5 6" key="1">
    <citation type="submission" date="2023-11" db="EMBL/GenBank/DDBJ databases">
        <title>Gilvimarinus fulvus sp. nov., isolated from the surface of Kelp.</title>
        <authorList>
            <person name="Sun Y.Y."/>
            <person name="Gong Y."/>
            <person name="Du Z.J."/>
        </authorList>
    </citation>
    <scope>NUCLEOTIDE SEQUENCE [LARGE SCALE GENOMIC DNA]</scope>
    <source>
        <strain evidence="5 6">SDUM040013</strain>
    </source>
</reference>
<dbReference type="CDD" id="cd17249">
    <property type="entry name" value="RMtype1_S_EcoR124I-TRD2-CR2_like"/>
    <property type="match status" value="1"/>
</dbReference>
<dbReference type="GO" id="GO:0004519">
    <property type="term" value="F:endonuclease activity"/>
    <property type="evidence" value="ECO:0007669"/>
    <property type="project" value="UniProtKB-KW"/>
</dbReference>
<dbReference type="PANTHER" id="PTHR43140">
    <property type="entry name" value="TYPE-1 RESTRICTION ENZYME ECOKI SPECIFICITY PROTEIN"/>
    <property type="match status" value="1"/>
</dbReference>
<accession>A0ABU4RUW4</accession>
<comment type="similarity">
    <text evidence="1">Belongs to the type-I restriction system S methylase family.</text>
</comment>
<feature type="domain" description="Type I restriction modification DNA specificity" evidence="4">
    <location>
        <begin position="398"/>
        <end position="573"/>
    </location>
</feature>
<comment type="caution">
    <text evidence="5">The sequence shown here is derived from an EMBL/GenBank/DDBJ whole genome shotgun (WGS) entry which is preliminary data.</text>
</comment>
<keyword evidence="2" id="KW-0680">Restriction system</keyword>
<evidence type="ECO:0000259" key="4">
    <source>
        <dbReference type="Pfam" id="PF01420"/>
    </source>
</evidence>
<dbReference type="EC" id="3.1.21.-" evidence="5"/>
<dbReference type="RefSeq" id="WP_302724126.1">
    <property type="nucleotide sequence ID" value="NZ_JAULRU010000731.1"/>
</dbReference>
<evidence type="ECO:0000313" key="5">
    <source>
        <dbReference type="EMBL" id="MDX6848671.1"/>
    </source>
</evidence>
<evidence type="ECO:0000256" key="3">
    <source>
        <dbReference type="ARBA" id="ARBA00023125"/>
    </source>
</evidence>
<dbReference type="Pfam" id="PF01420">
    <property type="entry name" value="Methylase_S"/>
    <property type="match status" value="2"/>
</dbReference>
<name>A0ABU4RUW4_9GAMM</name>